<keyword evidence="2" id="KW-1185">Reference proteome</keyword>
<gene>
    <name evidence="1" type="ORF">PIB30_103902</name>
</gene>
<dbReference type="Proteomes" id="UP001341840">
    <property type="component" value="Unassembled WGS sequence"/>
</dbReference>
<dbReference type="EMBL" id="JASCZI010033681">
    <property type="protein sequence ID" value="MED6129048.1"/>
    <property type="molecule type" value="Genomic_DNA"/>
</dbReference>
<reference evidence="1 2" key="1">
    <citation type="journal article" date="2023" name="Plants (Basel)">
        <title>Bridging the Gap: Combining Genomics and Transcriptomics Approaches to Understand Stylosanthes scabra, an Orphan Legume from the Brazilian Caatinga.</title>
        <authorList>
            <person name="Ferreira-Neto J.R.C."/>
            <person name="da Silva M.D."/>
            <person name="Binneck E."/>
            <person name="de Melo N.F."/>
            <person name="da Silva R.H."/>
            <person name="de Melo A.L.T.M."/>
            <person name="Pandolfi V."/>
            <person name="Bustamante F.O."/>
            <person name="Brasileiro-Vidal A.C."/>
            <person name="Benko-Iseppon A.M."/>
        </authorList>
    </citation>
    <scope>NUCLEOTIDE SEQUENCE [LARGE SCALE GENOMIC DNA]</scope>
    <source>
        <tissue evidence="1">Leaves</tissue>
    </source>
</reference>
<dbReference type="PANTHER" id="PTHR30540:SF87">
    <property type="entry name" value="POTASSIUM TRANSPORTER"/>
    <property type="match status" value="1"/>
</dbReference>
<name>A0ABU6RZ25_9FABA</name>
<proteinExistence type="predicted"/>
<evidence type="ECO:0000313" key="1">
    <source>
        <dbReference type="EMBL" id="MED6129048.1"/>
    </source>
</evidence>
<dbReference type="PANTHER" id="PTHR30540">
    <property type="entry name" value="OSMOTIC STRESS POTASSIUM TRANSPORTER"/>
    <property type="match status" value="1"/>
</dbReference>
<dbReference type="InterPro" id="IPR003855">
    <property type="entry name" value="K+_transporter"/>
</dbReference>
<protein>
    <submittedName>
        <fullName evidence="1">Uncharacterized protein</fullName>
    </submittedName>
</protein>
<organism evidence="1 2">
    <name type="scientific">Stylosanthes scabra</name>
    <dbReference type="NCBI Taxonomy" id="79078"/>
    <lineage>
        <taxon>Eukaryota</taxon>
        <taxon>Viridiplantae</taxon>
        <taxon>Streptophyta</taxon>
        <taxon>Embryophyta</taxon>
        <taxon>Tracheophyta</taxon>
        <taxon>Spermatophyta</taxon>
        <taxon>Magnoliopsida</taxon>
        <taxon>eudicotyledons</taxon>
        <taxon>Gunneridae</taxon>
        <taxon>Pentapetalae</taxon>
        <taxon>rosids</taxon>
        <taxon>fabids</taxon>
        <taxon>Fabales</taxon>
        <taxon>Fabaceae</taxon>
        <taxon>Papilionoideae</taxon>
        <taxon>50 kb inversion clade</taxon>
        <taxon>dalbergioids sensu lato</taxon>
        <taxon>Dalbergieae</taxon>
        <taxon>Pterocarpus clade</taxon>
        <taxon>Stylosanthes</taxon>
    </lineage>
</organism>
<comment type="caution">
    <text evidence="1">The sequence shown here is derived from an EMBL/GenBank/DDBJ whole genome shotgun (WGS) entry which is preliminary data.</text>
</comment>
<evidence type="ECO:0000313" key="2">
    <source>
        <dbReference type="Proteomes" id="UP001341840"/>
    </source>
</evidence>
<sequence>MTTNLSECINVEDRFLFNRIGSEEINMYRCVMRYGYTDLRNEHEPFEVVVVRRLREFVADEVLVPQENNVQSGGEIMVEEEDCDGVIRSDNAIVQAVDSGIVHKQSI</sequence>
<accession>A0ABU6RZ25</accession>